<dbReference type="RefSeq" id="WP_058891021.1">
    <property type="nucleotide sequence ID" value="NZ_LQBL01000027.1"/>
</dbReference>
<comment type="caution">
    <text evidence="3">The sequence shown here is derived from an EMBL/GenBank/DDBJ whole genome shotgun (WGS) entry which is preliminary data.</text>
</comment>
<dbReference type="Gene3D" id="3.40.50.150">
    <property type="entry name" value="Vaccinia Virus protein VP39"/>
    <property type="match status" value="1"/>
</dbReference>
<dbReference type="GO" id="GO:0032259">
    <property type="term" value="P:methylation"/>
    <property type="evidence" value="ECO:0007669"/>
    <property type="project" value="UniProtKB-KW"/>
</dbReference>
<dbReference type="SUPFAM" id="SSF53335">
    <property type="entry name" value="S-adenosyl-L-methionine-dependent methyltransferases"/>
    <property type="match status" value="1"/>
</dbReference>
<dbReference type="EMBL" id="LQBL01000027">
    <property type="protein sequence ID" value="KUG54289.1"/>
    <property type="molecule type" value="Genomic_DNA"/>
</dbReference>
<proteinExistence type="predicted"/>
<dbReference type="InterPro" id="IPR013216">
    <property type="entry name" value="Methyltransf_11"/>
</dbReference>
<feature type="region of interest" description="Disordered" evidence="1">
    <location>
        <begin position="1"/>
        <end position="20"/>
    </location>
</feature>
<dbReference type="PANTHER" id="PTHR42912:SF93">
    <property type="entry name" value="N6-ADENOSINE-METHYLTRANSFERASE TMT1A"/>
    <property type="match status" value="1"/>
</dbReference>
<evidence type="ECO:0000256" key="1">
    <source>
        <dbReference type="SAM" id="MobiDB-lite"/>
    </source>
</evidence>
<dbReference type="InterPro" id="IPR029063">
    <property type="entry name" value="SAM-dependent_MTases_sf"/>
</dbReference>
<gene>
    <name evidence="3" type="ORF">AVL62_03415</name>
</gene>
<dbReference type="Proteomes" id="UP000054837">
    <property type="component" value="Unassembled WGS sequence"/>
</dbReference>
<keyword evidence="3" id="KW-0808">Transferase</keyword>
<reference evidence="3 4" key="1">
    <citation type="submission" date="2015-12" db="EMBL/GenBank/DDBJ databases">
        <title>Serinicoccus chungangenesis strain CD08_5 genome sequencing and assembly.</title>
        <authorList>
            <person name="Chander A.M."/>
            <person name="Kaur G."/>
            <person name="Nair G.R."/>
            <person name="Dhawan D.K."/>
            <person name="Kochhar R.K."/>
            <person name="Mayilraj S."/>
            <person name="Bhadada S.K."/>
        </authorList>
    </citation>
    <scope>NUCLEOTIDE SEQUENCE [LARGE SCALE GENOMIC DNA]</scope>
    <source>
        <strain evidence="3 4">CD08_5</strain>
    </source>
</reference>
<keyword evidence="3" id="KW-0489">Methyltransferase</keyword>
<keyword evidence="4" id="KW-1185">Reference proteome</keyword>
<name>A0A0W8I6N7_9MICO</name>
<organism evidence="3 4">
    <name type="scientific">Serinicoccus chungangensis</name>
    <dbReference type="NCBI Taxonomy" id="767452"/>
    <lineage>
        <taxon>Bacteria</taxon>
        <taxon>Bacillati</taxon>
        <taxon>Actinomycetota</taxon>
        <taxon>Actinomycetes</taxon>
        <taxon>Micrococcales</taxon>
        <taxon>Ornithinimicrobiaceae</taxon>
        <taxon>Serinicoccus</taxon>
    </lineage>
</organism>
<dbReference type="AlphaFoldDB" id="A0A0W8I6N7"/>
<protein>
    <submittedName>
        <fullName evidence="3">SAM-dependent methyltransferase</fullName>
    </submittedName>
</protein>
<dbReference type="STRING" id="767452.AVL62_03415"/>
<accession>A0A0W8I6N7</accession>
<dbReference type="PANTHER" id="PTHR42912">
    <property type="entry name" value="METHYLTRANSFERASE"/>
    <property type="match status" value="1"/>
</dbReference>
<dbReference type="CDD" id="cd02440">
    <property type="entry name" value="AdoMet_MTases"/>
    <property type="match status" value="1"/>
</dbReference>
<sequence length="274" mass="29527">MDHPGPPTSPDRAVRRRATHEESARAVRTWWDAEADRYYDEHGVDLGDAELTWGPEGWTERELGLLGGLRGQDVLEVGAGAAQGGRWCAAQGARVVSTDLSAGMLQVGRGIDARSAGPAPQGYAQCDGARLPFADACVDLVVTAHGVLAFVPDADAVLREWARVVRPGGRVVFSLPHPFRWVFPDLPGPEGLVARYPYSTDEAYVEETEDGTATYTEHHRTVGDLVRAVHGAGLVLVDLVEPGWPPGLEREWGGWGPVRGRLLPGTAILVAHRP</sequence>
<dbReference type="GO" id="GO:0008757">
    <property type="term" value="F:S-adenosylmethionine-dependent methyltransferase activity"/>
    <property type="evidence" value="ECO:0007669"/>
    <property type="project" value="InterPro"/>
</dbReference>
<evidence type="ECO:0000313" key="3">
    <source>
        <dbReference type="EMBL" id="KUG54289.1"/>
    </source>
</evidence>
<dbReference type="InterPro" id="IPR050508">
    <property type="entry name" value="Methyltransf_Superfamily"/>
</dbReference>
<evidence type="ECO:0000259" key="2">
    <source>
        <dbReference type="Pfam" id="PF08241"/>
    </source>
</evidence>
<evidence type="ECO:0000313" key="4">
    <source>
        <dbReference type="Proteomes" id="UP000054837"/>
    </source>
</evidence>
<dbReference type="Pfam" id="PF08241">
    <property type="entry name" value="Methyltransf_11"/>
    <property type="match status" value="1"/>
</dbReference>
<feature type="domain" description="Methyltransferase type 11" evidence="2">
    <location>
        <begin position="75"/>
        <end position="173"/>
    </location>
</feature>
<dbReference type="OrthoDB" id="5566900at2"/>